<dbReference type="SUPFAM" id="SSF63433">
    <property type="entry name" value="Fumarylacetoacetate hydrolase, FAH, N-terminal domain"/>
    <property type="match status" value="1"/>
</dbReference>
<dbReference type="Proteomes" id="UP000727654">
    <property type="component" value="Unassembled WGS sequence"/>
</dbReference>
<evidence type="ECO:0000313" key="3">
    <source>
        <dbReference type="Proteomes" id="UP000727654"/>
    </source>
</evidence>
<reference evidence="2 3" key="1">
    <citation type="submission" date="2021-08" db="EMBL/GenBank/DDBJ databases">
        <authorList>
            <person name="Peeters C."/>
        </authorList>
    </citation>
    <scope>NUCLEOTIDE SEQUENCE [LARGE SCALE GENOMIC DNA]</scope>
    <source>
        <strain evidence="2 3">LMG 23992</strain>
    </source>
</reference>
<proteinExistence type="predicted"/>
<evidence type="ECO:0000313" key="2">
    <source>
        <dbReference type="EMBL" id="CAG9168055.1"/>
    </source>
</evidence>
<accession>A0ABM8WL04</accession>
<keyword evidence="3" id="KW-1185">Reference proteome</keyword>
<protein>
    <recommendedName>
        <fullName evidence="1">Fumarylacetoacetase N-terminal domain-containing protein</fullName>
    </recommendedName>
</protein>
<name>A0ABM8WL04_9BURK</name>
<gene>
    <name evidence="2" type="ORF">LMG23992_01003</name>
</gene>
<dbReference type="EMBL" id="CAJZAI010000002">
    <property type="protein sequence ID" value="CAG9168055.1"/>
    <property type="molecule type" value="Genomic_DNA"/>
</dbReference>
<dbReference type="Pfam" id="PF09298">
    <property type="entry name" value="FAA_hydrolase_N"/>
    <property type="match status" value="1"/>
</dbReference>
<comment type="caution">
    <text evidence="2">The sequence shown here is derived from an EMBL/GenBank/DDBJ whole genome shotgun (WGS) entry which is preliminary data.</text>
</comment>
<dbReference type="Gene3D" id="2.30.30.230">
    <property type="entry name" value="Fumarylacetoacetase, N-terminal domain"/>
    <property type="match status" value="1"/>
</dbReference>
<dbReference type="InterPro" id="IPR015377">
    <property type="entry name" value="Fumarylacetoacetase_N"/>
</dbReference>
<organism evidence="2 3">
    <name type="scientific">Cupriavidus laharis</name>
    <dbReference type="NCBI Taxonomy" id="151654"/>
    <lineage>
        <taxon>Bacteria</taxon>
        <taxon>Pseudomonadati</taxon>
        <taxon>Pseudomonadota</taxon>
        <taxon>Betaproteobacteria</taxon>
        <taxon>Burkholderiales</taxon>
        <taxon>Burkholderiaceae</taxon>
        <taxon>Cupriavidus</taxon>
    </lineage>
</organism>
<sequence>MSTLNATLDPQLTSWVASANDVGSDFLIQNLPFGRFRTSGGEGWRIGVAIGDQVFDLRQAAPGRSACRAPSSTCFMLFDNVKATEPTTPAGCNNSRSPFCLCARRLAQAKVQESRQEPVVRR</sequence>
<evidence type="ECO:0000259" key="1">
    <source>
        <dbReference type="Pfam" id="PF09298"/>
    </source>
</evidence>
<feature type="domain" description="Fumarylacetoacetase N-terminal" evidence="1">
    <location>
        <begin position="29"/>
        <end position="61"/>
    </location>
</feature>
<dbReference type="InterPro" id="IPR036462">
    <property type="entry name" value="Fumarylacetoacetase_N_sf"/>
</dbReference>